<keyword evidence="8" id="KW-0676">Redox-active center</keyword>
<feature type="active site" description="Cysteine sulfenic acid (-SOH) intermediate; for peroxidase activity" evidence="13">
    <location>
        <position position="46"/>
    </location>
</feature>
<dbReference type="Pfam" id="PF00578">
    <property type="entry name" value="AhpC-TSA"/>
    <property type="match status" value="1"/>
</dbReference>
<accession>A0A2I7SL80</accession>
<dbReference type="EMBL" id="CP025938">
    <property type="protein sequence ID" value="AUS06669.1"/>
    <property type="molecule type" value="Genomic_DNA"/>
</dbReference>
<evidence type="ECO:0000256" key="5">
    <source>
        <dbReference type="ARBA" id="ARBA00022862"/>
    </source>
</evidence>
<evidence type="ECO:0000313" key="15">
    <source>
        <dbReference type="EMBL" id="AUS06669.1"/>
    </source>
</evidence>
<comment type="catalytic activity">
    <reaction evidence="12">
        <text>a hydroperoxide + [thioredoxin]-dithiol = an alcohol + [thioredoxin]-disulfide + H2O</text>
        <dbReference type="Rhea" id="RHEA:62620"/>
        <dbReference type="Rhea" id="RHEA-COMP:10698"/>
        <dbReference type="Rhea" id="RHEA-COMP:10700"/>
        <dbReference type="ChEBI" id="CHEBI:15377"/>
        <dbReference type="ChEBI" id="CHEBI:29950"/>
        <dbReference type="ChEBI" id="CHEBI:30879"/>
        <dbReference type="ChEBI" id="CHEBI:35924"/>
        <dbReference type="ChEBI" id="CHEBI:50058"/>
        <dbReference type="EC" id="1.11.1.24"/>
    </reaction>
</comment>
<evidence type="ECO:0000256" key="10">
    <source>
        <dbReference type="ARBA" id="ARBA00038489"/>
    </source>
</evidence>
<evidence type="ECO:0000256" key="13">
    <source>
        <dbReference type="PIRSR" id="PIRSR000239-1"/>
    </source>
</evidence>
<keyword evidence="5" id="KW-0049">Antioxidant</keyword>
<protein>
    <recommendedName>
        <fullName evidence="3">thioredoxin-dependent peroxiredoxin</fullName>
        <ecNumber evidence="3">1.11.1.24</ecNumber>
    </recommendedName>
    <alternativeName>
        <fullName evidence="9">Thioredoxin peroxidase</fullName>
    </alternativeName>
    <alternativeName>
        <fullName evidence="11">Thioredoxin-dependent peroxiredoxin Bcp</fullName>
    </alternativeName>
</protein>
<proteinExistence type="inferred from homology"/>
<sequence length="150" mass="17119">MKTLKQGDTVPDFTSKDEQGREISLSDYKGKKLIVFFYPKASTPGCTNEACNLRDNYETLQAQGYELLGVSADSEKRQTNFKKKYNFPFPLLADEDKTVINAFGVWGPKKFMGREYDGIHRKTFLIDEQGVVERVIDKVKTKDHAAQILE</sequence>
<dbReference type="KEGG" id="taj:C1A40_14995"/>
<reference evidence="16" key="1">
    <citation type="submission" date="2018-01" db="EMBL/GenBank/DDBJ databases">
        <title>Complete genome of Tamlana sp. UJ94.</title>
        <authorList>
            <person name="Jung J."/>
            <person name="Chung D."/>
            <person name="Bae S.S."/>
            <person name="Baek K."/>
        </authorList>
    </citation>
    <scope>NUCLEOTIDE SEQUENCE [LARGE SCALE GENOMIC DNA]</scope>
    <source>
        <strain evidence="16">UJ94</strain>
    </source>
</reference>
<dbReference type="InterPro" id="IPR024706">
    <property type="entry name" value="Peroxiredoxin_AhpC-typ"/>
</dbReference>
<dbReference type="PROSITE" id="PS51352">
    <property type="entry name" value="THIOREDOXIN_2"/>
    <property type="match status" value="1"/>
</dbReference>
<dbReference type="GO" id="GO:0008379">
    <property type="term" value="F:thioredoxin peroxidase activity"/>
    <property type="evidence" value="ECO:0007669"/>
    <property type="project" value="TreeGrafter"/>
</dbReference>
<evidence type="ECO:0000256" key="4">
    <source>
        <dbReference type="ARBA" id="ARBA00022559"/>
    </source>
</evidence>
<dbReference type="SUPFAM" id="SSF52833">
    <property type="entry name" value="Thioredoxin-like"/>
    <property type="match status" value="1"/>
</dbReference>
<dbReference type="FunFam" id="3.40.30.10:FF:000007">
    <property type="entry name" value="Thioredoxin-dependent thiol peroxidase"/>
    <property type="match status" value="1"/>
</dbReference>
<dbReference type="InterPro" id="IPR036249">
    <property type="entry name" value="Thioredoxin-like_sf"/>
</dbReference>
<organism evidence="15 16">
    <name type="scientific">Pseudotamlana carrageenivorans</name>
    <dbReference type="NCBI Taxonomy" id="2069432"/>
    <lineage>
        <taxon>Bacteria</taxon>
        <taxon>Pseudomonadati</taxon>
        <taxon>Bacteroidota</taxon>
        <taxon>Flavobacteriia</taxon>
        <taxon>Flavobacteriales</taxon>
        <taxon>Flavobacteriaceae</taxon>
        <taxon>Pseudotamlana</taxon>
    </lineage>
</organism>
<evidence type="ECO:0000256" key="2">
    <source>
        <dbReference type="ARBA" id="ARBA00011245"/>
    </source>
</evidence>
<evidence type="ECO:0000313" key="16">
    <source>
        <dbReference type="Proteomes" id="UP000236592"/>
    </source>
</evidence>
<dbReference type="EC" id="1.11.1.24" evidence="3"/>
<dbReference type="InterPro" id="IPR013766">
    <property type="entry name" value="Thioredoxin_domain"/>
</dbReference>
<dbReference type="GO" id="GO:0045454">
    <property type="term" value="P:cell redox homeostasis"/>
    <property type="evidence" value="ECO:0007669"/>
    <property type="project" value="TreeGrafter"/>
</dbReference>
<dbReference type="GO" id="GO:0005737">
    <property type="term" value="C:cytoplasm"/>
    <property type="evidence" value="ECO:0007669"/>
    <property type="project" value="TreeGrafter"/>
</dbReference>
<evidence type="ECO:0000256" key="3">
    <source>
        <dbReference type="ARBA" id="ARBA00013017"/>
    </source>
</evidence>
<keyword evidence="16" id="KW-1185">Reference proteome</keyword>
<dbReference type="PIRSF" id="PIRSF000239">
    <property type="entry name" value="AHPC"/>
    <property type="match status" value="1"/>
</dbReference>
<dbReference type="RefSeq" id="WP_102996605.1">
    <property type="nucleotide sequence ID" value="NZ_CP025938.1"/>
</dbReference>
<keyword evidence="4 15" id="KW-0575">Peroxidase</keyword>
<evidence type="ECO:0000256" key="8">
    <source>
        <dbReference type="ARBA" id="ARBA00023284"/>
    </source>
</evidence>
<evidence type="ECO:0000256" key="12">
    <source>
        <dbReference type="ARBA" id="ARBA00049091"/>
    </source>
</evidence>
<evidence type="ECO:0000256" key="1">
    <source>
        <dbReference type="ARBA" id="ARBA00003330"/>
    </source>
</evidence>
<dbReference type="PANTHER" id="PTHR42801">
    <property type="entry name" value="THIOREDOXIN-DEPENDENT PEROXIDE REDUCTASE"/>
    <property type="match status" value="1"/>
</dbReference>
<evidence type="ECO:0000256" key="6">
    <source>
        <dbReference type="ARBA" id="ARBA00023002"/>
    </source>
</evidence>
<dbReference type="OrthoDB" id="9812811at2"/>
<evidence type="ECO:0000256" key="7">
    <source>
        <dbReference type="ARBA" id="ARBA00023157"/>
    </source>
</evidence>
<comment type="function">
    <text evidence="1">Thiol-specific peroxidase that catalyzes the reduction of hydrogen peroxide and organic hydroperoxides to water and alcohols, respectively. Plays a role in cell protection against oxidative stress by detoxifying peroxides and as sensor of hydrogen peroxide-mediated signaling events.</text>
</comment>
<keyword evidence="6" id="KW-0560">Oxidoreductase</keyword>
<dbReference type="InterPro" id="IPR000866">
    <property type="entry name" value="AhpC/TSA"/>
</dbReference>
<evidence type="ECO:0000256" key="9">
    <source>
        <dbReference type="ARBA" id="ARBA00032824"/>
    </source>
</evidence>
<evidence type="ECO:0000259" key="14">
    <source>
        <dbReference type="PROSITE" id="PS51352"/>
    </source>
</evidence>
<dbReference type="Proteomes" id="UP000236592">
    <property type="component" value="Chromosome"/>
</dbReference>
<dbReference type="Gene3D" id="3.40.30.10">
    <property type="entry name" value="Glutaredoxin"/>
    <property type="match status" value="1"/>
</dbReference>
<keyword evidence="7" id="KW-1015">Disulfide bond</keyword>
<dbReference type="NCBIfam" id="NF006960">
    <property type="entry name" value="PRK09437.1"/>
    <property type="match status" value="1"/>
</dbReference>
<comment type="similarity">
    <text evidence="10">Belongs to the peroxiredoxin family. BCP/PrxQ subfamily.</text>
</comment>
<dbReference type="CDD" id="cd03017">
    <property type="entry name" value="PRX_BCP"/>
    <property type="match status" value="1"/>
</dbReference>
<dbReference type="GO" id="GO:0034599">
    <property type="term" value="P:cellular response to oxidative stress"/>
    <property type="evidence" value="ECO:0007669"/>
    <property type="project" value="TreeGrafter"/>
</dbReference>
<feature type="domain" description="Thioredoxin" evidence="14">
    <location>
        <begin position="4"/>
        <end position="150"/>
    </location>
</feature>
<gene>
    <name evidence="15" type="ORF">C1A40_14995</name>
</gene>
<name>A0A2I7SL80_9FLAO</name>
<evidence type="ECO:0000256" key="11">
    <source>
        <dbReference type="ARBA" id="ARBA00042639"/>
    </source>
</evidence>
<dbReference type="InterPro" id="IPR050924">
    <property type="entry name" value="Peroxiredoxin_BCP/PrxQ"/>
</dbReference>
<dbReference type="AlphaFoldDB" id="A0A2I7SL80"/>
<dbReference type="PANTHER" id="PTHR42801:SF4">
    <property type="entry name" value="AHPC_TSA FAMILY PROTEIN"/>
    <property type="match status" value="1"/>
</dbReference>
<comment type="subunit">
    <text evidence="2">Monomer.</text>
</comment>